<evidence type="ECO:0000313" key="1">
    <source>
        <dbReference type="EMBL" id="CBH98487.1"/>
    </source>
</evidence>
<comment type="caution">
    <text evidence="1">The sequence shown here is derived from an EMBL/GenBank/DDBJ whole genome shotgun (WGS) entry which is preliminary data.</text>
</comment>
<sequence>MFPVVLMALLVGPDGAEVRAGNKRVRVGATPRFAPEAPGAVLWSGDGGHRHTEELILPGETLYALGQFQSLDPPSTLPPDDLSETLRWQSWAWLAAGLRALGLAGAAMLG</sequence>
<name>E6PU80_9ZZZZ</name>
<reference evidence="1" key="1">
    <citation type="submission" date="2009-10" db="EMBL/GenBank/DDBJ databases">
        <title>Diversity of trophic interactions inside an arsenic-rich microbial ecosystem.</title>
        <authorList>
            <person name="Bertin P.N."/>
            <person name="Heinrich-Salmeron A."/>
            <person name="Pelletier E."/>
            <person name="Goulhen-Chollet F."/>
            <person name="Arsene-Ploetze F."/>
            <person name="Gallien S."/>
            <person name="Calteau A."/>
            <person name="Vallenet D."/>
            <person name="Casiot C."/>
            <person name="Chane-Woon-Ming B."/>
            <person name="Giloteaux L."/>
            <person name="Barakat M."/>
            <person name="Bonnefoy V."/>
            <person name="Bruneel O."/>
            <person name="Chandler M."/>
            <person name="Cleiss J."/>
            <person name="Duran R."/>
            <person name="Elbaz-Poulichet F."/>
            <person name="Fonknechten N."/>
            <person name="Lauga B."/>
            <person name="Mornico D."/>
            <person name="Ortet P."/>
            <person name="Schaeffer C."/>
            <person name="Siguier P."/>
            <person name="Alexander Thil Smith A."/>
            <person name="Van Dorsselaer A."/>
            <person name="Weissenbach J."/>
            <person name="Medigue C."/>
            <person name="Le Paslier D."/>
        </authorList>
    </citation>
    <scope>NUCLEOTIDE SEQUENCE</scope>
</reference>
<organism evidence="1">
    <name type="scientific">mine drainage metagenome</name>
    <dbReference type="NCBI Taxonomy" id="410659"/>
    <lineage>
        <taxon>unclassified sequences</taxon>
        <taxon>metagenomes</taxon>
        <taxon>ecological metagenomes</taxon>
    </lineage>
</organism>
<accession>E6PU80</accession>
<gene>
    <name evidence="1" type="ORF">CARN2_3968</name>
</gene>
<dbReference type="EMBL" id="CABM01000055">
    <property type="protein sequence ID" value="CBH98487.1"/>
    <property type="molecule type" value="Genomic_DNA"/>
</dbReference>
<dbReference type="AlphaFoldDB" id="E6PU80"/>
<proteinExistence type="predicted"/>
<protein>
    <submittedName>
        <fullName evidence="1">Uncharacterized protein</fullName>
    </submittedName>
</protein>